<reference evidence="4" key="1">
    <citation type="journal article" date="2007" name="Science">
        <title>Evolutionary and biomedical insights from the rhesus macaque genome.</title>
        <authorList>
            <person name="Gibbs R.A."/>
            <person name="Rogers J."/>
            <person name="Katze M.G."/>
            <person name="Bumgarner R."/>
            <person name="Weinstock G.M."/>
            <person name="Mardis E.R."/>
            <person name="Remington K.A."/>
            <person name="Strausberg R.L."/>
            <person name="Venter J.C."/>
            <person name="Wilson R.K."/>
            <person name="Batzer M.A."/>
            <person name="Bustamante C.D."/>
            <person name="Eichler E.E."/>
            <person name="Hahn M.W."/>
            <person name="Hardison R.C."/>
            <person name="Makova K.D."/>
            <person name="Miller W."/>
            <person name="Milosavljevic A."/>
            <person name="Palermo R.E."/>
            <person name="Siepel A."/>
            <person name="Sikela J.M."/>
            <person name="Attaway T."/>
            <person name="Bell S."/>
            <person name="Bernard K.E."/>
            <person name="Buhay C.J."/>
            <person name="Chandrabose M.N."/>
            <person name="Dao M."/>
            <person name="Davis C."/>
            <person name="Delehaunty K.D."/>
            <person name="Ding Y."/>
            <person name="Dinh H.H."/>
            <person name="Dugan-Rocha S."/>
            <person name="Fulton L.A."/>
            <person name="Gabisi R.A."/>
            <person name="Garner T.T."/>
            <person name="Godfrey J."/>
            <person name="Hawes A.C."/>
            <person name="Hernandez J."/>
            <person name="Hines S."/>
            <person name="Holder M."/>
            <person name="Hume J."/>
            <person name="Jhangiani S.N."/>
            <person name="Joshi V."/>
            <person name="Khan Z.M."/>
            <person name="Kirkness E.F."/>
            <person name="Cree A."/>
            <person name="Fowler R.G."/>
            <person name="Lee S."/>
            <person name="Lewis L.R."/>
            <person name="Li Z."/>
            <person name="Liu Y.-S."/>
            <person name="Moore S.M."/>
            <person name="Muzny D."/>
            <person name="Nazareth L.V."/>
            <person name="Ngo D.N."/>
            <person name="Okwuonu G.O."/>
            <person name="Pai G."/>
            <person name="Parker D."/>
            <person name="Paul H.A."/>
            <person name="Pfannkoch C."/>
            <person name="Pohl C.S."/>
            <person name="Rogers Y.-H.C."/>
            <person name="Ruiz S.J."/>
            <person name="Sabo A."/>
            <person name="Santibanez J."/>
            <person name="Schneider B.W."/>
            <person name="Smith S.M."/>
            <person name="Sodergren E."/>
            <person name="Svatek A.F."/>
            <person name="Utterback T.R."/>
            <person name="Vattathil S."/>
            <person name="Warren W."/>
            <person name="White C.S."/>
            <person name="Chinwalla A.T."/>
            <person name="Feng Y."/>
            <person name="Halpern A.L."/>
            <person name="Hillier L.W."/>
            <person name="Huang X."/>
            <person name="Minx P."/>
            <person name="Nelson J.O."/>
            <person name="Pepin K.H."/>
            <person name="Qin X."/>
            <person name="Sutton G.G."/>
            <person name="Venter E."/>
            <person name="Walenz B.P."/>
            <person name="Wallis J.W."/>
            <person name="Worley K.C."/>
            <person name="Yang S.-P."/>
            <person name="Jones S.M."/>
            <person name="Marra M.A."/>
            <person name="Rocchi M."/>
            <person name="Schein J.E."/>
            <person name="Baertsch R."/>
            <person name="Clarke L."/>
            <person name="Csuros M."/>
            <person name="Glasscock J."/>
            <person name="Harris R.A."/>
            <person name="Havlak P."/>
            <person name="Jackson A.R."/>
            <person name="Jiang H."/>
            <person name="Liu Y."/>
            <person name="Messina D.N."/>
            <person name="Shen Y."/>
            <person name="Song H.X.-Z."/>
            <person name="Wylie T."/>
            <person name="Zhang L."/>
            <person name="Birney E."/>
            <person name="Han K."/>
            <person name="Konkel M.K."/>
            <person name="Lee J."/>
            <person name="Smit A.F.A."/>
            <person name="Ullmer B."/>
            <person name="Wang H."/>
            <person name="Xing J."/>
            <person name="Burhans R."/>
            <person name="Cheng Z."/>
            <person name="Karro J.E."/>
            <person name="Ma J."/>
            <person name="Raney B."/>
            <person name="She X."/>
            <person name="Cox M.J."/>
            <person name="Demuth J.P."/>
            <person name="Dumas L.J."/>
            <person name="Han S.-G."/>
            <person name="Hopkins J."/>
            <person name="Karimpour-Fard A."/>
            <person name="Kim Y.H."/>
            <person name="Pollack J.R."/>
            <person name="Vinar T."/>
            <person name="Addo-Quaye C."/>
            <person name="Degenhardt J."/>
            <person name="Denby A."/>
            <person name="Hubisz M.J."/>
            <person name="Indap A."/>
            <person name="Kosiol C."/>
            <person name="Lahn B.T."/>
            <person name="Lawson H.A."/>
            <person name="Marklein A."/>
            <person name="Nielsen R."/>
            <person name="Vallender E.J."/>
            <person name="Clark A.G."/>
            <person name="Ferguson B."/>
            <person name="Hernandez R.D."/>
            <person name="Hirani K."/>
            <person name="Kehrer-Sawatzki H."/>
            <person name="Kolb J."/>
            <person name="Patil S."/>
            <person name="Pu L.-L."/>
            <person name="Ren Y."/>
            <person name="Smith D.G."/>
            <person name="Wheeler D.A."/>
            <person name="Schenck I."/>
            <person name="Ball E.V."/>
            <person name="Chen R."/>
            <person name="Cooper D.N."/>
            <person name="Giardine B."/>
            <person name="Hsu F."/>
            <person name="Kent W.J."/>
            <person name="Lesk A."/>
            <person name="Nelson D.L."/>
            <person name="O'brien W.E."/>
            <person name="Pruefer K."/>
            <person name="Stenson P.D."/>
            <person name="Wallace J.C."/>
            <person name="Ke H."/>
            <person name="Liu X.-M."/>
            <person name="Wang P."/>
            <person name="Xiang A.P."/>
            <person name="Yang F."/>
            <person name="Barber G.P."/>
            <person name="Haussler D."/>
            <person name="Karolchik D."/>
            <person name="Kern A.D."/>
            <person name="Kuhn R.M."/>
            <person name="Smith K.E."/>
            <person name="Zwieg A.S."/>
        </authorList>
    </citation>
    <scope>NUCLEOTIDE SEQUENCE [LARGE SCALE GENOMIC DNA]</scope>
    <source>
        <strain evidence="4">17573</strain>
    </source>
</reference>
<dbReference type="InParanoid" id="A0A5F8AIP7"/>
<reference evidence="3" key="3">
    <citation type="submission" date="2025-08" db="UniProtKB">
        <authorList>
            <consortium name="Ensembl"/>
        </authorList>
    </citation>
    <scope>IDENTIFICATION</scope>
    <source>
        <strain evidence="3">17573</strain>
    </source>
</reference>
<evidence type="ECO:0000313" key="3">
    <source>
        <dbReference type="Ensembl" id="ENSMMUP00000077718.1"/>
    </source>
</evidence>
<dbReference type="AlphaFoldDB" id="A0A5F8AIP7"/>
<protein>
    <submittedName>
        <fullName evidence="3">Myb/SANT DNA binding domain containing 5</fullName>
    </submittedName>
</protein>
<dbReference type="PANTHER" id="PTHR31512:SF2">
    <property type="entry name" value="MYB_SANT DNA BINDING DOMAIN CONTAINING 5"/>
    <property type="match status" value="1"/>
</dbReference>
<dbReference type="Bgee" id="ENSMMUG00000050539">
    <property type="expression patterns" value="Expressed in spermatid and 4 other cell types or tissues"/>
</dbReference>
<feature type="domain" description="Myb/SANT-like DNA-binding" evidence="2">
    <location>
        <begin position="36"/>
        <end position="122"/>
    </location>
</feature>
<dbReference type="PANTHER" id="PTHR31512">
    <property type="entry name" value="GENE 12569-RELATED"/>
    <property type="match status" value="1"/>
</dbReference>
<sequence>MEKVTLPTETTRNIQKMKQKNAAQESEKASVRSIKPWSDQEIQSFLQEWEFLEREVYRVKKKYHVVSKTIAQRLKQRGMKKSWQECLQMLISLQDLYFTIQEANQRPRCLPLPCPYGEALHRILGYRWKIGVFSGPPCADAVDLVPPEHQPQACGIPIAVQEPTWAPTPVIYVGNPPVPEWEPWNTNSHAPYMNPAFPPAAPGPLPQWAISTD</sequence>
<evidence type="ECO:0000313" key="4">
    <source>
        <dbReference type="Proteomes" id="UP000006718"/>
    </source>
</evidence>
<organism evidence="3 4">
    <name type="scientific">Macaca mulatta</name>
    <name type="common">Rhesus macaque</name>
    <dbReference type="NCBI Taxonomy" id="9544"/>
    <lineage>
        <taxon>Eukaryota</taxon>
        <taxon>Metazoa</taxon>
        <taxon>Chordata</taxon>
        <taxon>Craniata</taxon>
        <taxon>Vertebrata</taxon>
        <taxon>Euteleostomi</taxon>
        <taxon>Mammalia</taxon>
        <taxon>Eutheria</taxon>
        <taxon>Euarchontoglires</taxon>
        <taxon>Primates</taxon>
        <taxon>Haplorrhini</taxon>
        <taxon>Catarrhini</taxon>
        <taxon>Cercopithecidae</taxon>
        <taxon>Cercopithecinae</taxon>
        <taxon>Macaca</taxon>
    </lineage>
</organism>
<reference evidence="3" key="2">
    <citation type="submission" date="2019-01" db="EMBL/GenBank/DDBJ databases">
        <authorList>
            <person name="Graves T."/>
            <person name="Eichler E.E."/>
            <person name="Wilson R.K."/>
        </authorList>
    </citation>
    <scope>NUCLEOTIDE SEQUENCE [LARGE SCALE GENOMIC DNA]</scope>
    <source>
        <strain evidence="3">17573</strain>
    </source>
</reference>
<dbReference type="OMA" id="CLQMLIS"/>
<reference evidence="3" key="4">
    <citation type="submission" date="2025-09" db="UniProtKB">
        <authorList>
            <consortium name="Ensembl"/>
        </authorList>
    </citation>
    <scope>IDENTIFICATION</scope>
    <source>
        <strain evidence="3">17573</strain>
    </source>
</reference>
<dbReference type="InterPro" id="IPR044822">
    <property type="entry name" value="Myb_DNA-bind_4"/>
</dbReference>
<evidence type="ECO:0000259" key="2">
    <source>
        <dbReference type="Pfam" id="PF13837"/>
    </source>
</evidence>
<name>A0A5F8AIP7_MACMU</name>
<keyword evidence="4" id="KW-1185">Reference proteome</keyword>
<dbReference type="Ensembl" id="ENSMMUT00000080083.1">
    <property type="protein sequence ID" value="ENSMMUP00000077718.1"/>
    <property type="gene ID" value="ENSMMUG00000050539.1"/>
</dbReference>
<dbReference type="VEuPathDB" id="HostDB:ENSMMUG00000050539"/>
<accession>A0A5F8AIP7</accession>
<evidence type="ECO:0000256" key="1">
    <source>
        <dbReference type="SAM" id="MobiDB-lite"/>
    </source>
</evidence>
<feature type="region of interest" description="Disordered" evidence="1">
    <location>
        <begin position="1"/>
        <end position="30"/>
    </location>
</feature>
<gene>
    <name evidence="3" type="primary">LOC106999058</name>
</gene>
<dbReference type="Proteomes" id="UP000006718">
    <property type="component" value="Chromosome 6"/>
</dbReference>
<dbReference type="GeneTree" id="ENSGT00840000130327"/>
<dbReference type="SMR" id="A0A5F8AIP7"/>
<proteinExistence type="predicted"/>
<feature type="compositionally biased region" description="Polar residues" evidence="1">
    <location>
        <begin position="7"/>
        <end position="24"/>
    </location>
</feature>
<dbReference type="Pfam" id="PF13837">
    <property type="entry name" value="Myb_DNA-bind_4"/>
    <property type="match status" value="1"/>
</dbReference>